<name>A0A8J4A771_9ACTN</name>
<comment type="caution">
    <text evidence="1">The sequence shown here is derived from an EMBL/GenBank/DDBJ whole genome shotgun (WGS) entry which is preliminary data.</text>
</comment>
<dbReference type="EMBL" id="BOPO01000002">
    <property type="protein sequence ID" value="GIL24949.1"/>
    <property type="molecule type" value="Genomic_DNA"/>
</dbReference>
<protein>
    <submittedName>
        <fullName evidence="1">Uncharacterized protein</fullName>
    </submittedName>
</protein>
<evidence type="ECO:0000313" key="2">
    <source>
        <dbReference type="Proteomes" id="UP000614996"/>
    </source>
</evidence>
<gene>
    <name evidence="1" type="ORF">NUM_02040</name>
</gene>
<reference evidence="2" key="1">
    <citation type="journal article" date="2021" name="Int. J. Syst. Evol. Microbiol.">
        <title>Actinocatenispora comari sp. nov., an endophytic actinomycete isolated from aerial parts of Comarum salesowianum.</title>
        <authorList>
            <person name="Oyunbileg N."/>
            <person name="Iizaka Y."/>
            <person name="Hamada M."/>
            <person name="Davaapurev B.O."/>
            <person name="Fukumoto A."/>
            <person name="Tsetseg B."/>
            <person name="Kato F."/>
            <person name="Tamura T."/>
            <person name="Batkhuu J."/>
            <person name="Anzai Y."/>
        </authorList>
    </citation>
    <scope>NUCLEOTIDE SEQUENCE [LARGE SCALE GENOMIC DNA]</scope>
    <source>
        <strain evidence="2">NUM-2625</strain>
    </source>
</reference>
<organism evidence="1 2">
    <name type="scientific">Actinocatenispora comari</name>
    <dbReference type="NCBI Taxonomy" id="2807577"/>
    <lineage>
        <taxon>Bacteria</taxon>
        <taxon>Bacillati</taxon>
        <taxon>Actinomycetota</taxon>
        <taxon>Actinomycetes</taxon>
        <taxon>Micromonosporales</taxon>
        <taxon>Micromonosporaceae</taxon>
        <taxon>Actinocatenispora</taxon>
    </lineage>
</organism>
<dbReference type="AlphaFoldDB" id="A0A8J4A771"/>
<evidence type="ECO:0000313" key="1">
    <source>
        <dbReference type="EMBL" id="GIL24949.1"/>
    </source>
</evidence>
<dbReference type="Proteomes" id="UP000614996">
    <property type="component" value="Unassembled WGS sequence"/>
</dbReference>
<accession>A0A8J4A771</accession>
<sequence length="47" mass="5105">MVVSTMPALVNGAVYLRVVPVDDIETGTATPKVFYARISGLLVRRMP</sequence>
<keyword evidence="2" id="KW-1185">Reference proteome</keyword>
<proteinExistence type="predicted"/>